<dbReference type="EMBL" id="SMJU01000008">
    <property type="protein sequence ID" value="TDB64199.1"/>
    <property type="molecule type" value="Genomic_DNA"/>
</dbReference>
<evidence type="ECO:0000313" key="3">
    <source>
        <dbReference type="Proteomes" id="UP000295706"/>
    </source>
</evidence>
<comment type="caution">
    <text evidence="2">The sequence shown here is derived from an EMBL/GenBank/DDBJ whole genome shotgun (WGS) entry which is preliminary data.</text>
</comment>
<dbReference type="RefSeq" id="WP_132118972.1">
    <property type="nucleotide sequence ID" value="NZ_SMJU01000008.1"/>
</dbReference>
<dbReference type="PANTHER" id="PTHR30469">
    <property type="entry name" value="MULTIDRUG RESISTANCE PROTEIN MDTA"/>
    <property type="match status" value="1"/>
</dbReference>
<reference evidence="2 3" key="1">
    <citation type="submission" date="2019-02" db="EMBL/GenBank/DDBJ databases">
        <title>Arundinibacter roseus gen. nov., sp. nov., a new member of the family Cytophagaceae.</title>
        <authorList>
            <person name="Szuroczki S."/>
            <person name="Khayer B."/>
            <person name="Sproer C."/>
            <person name="Toumi M."/>
            <person name="Szabo A."/>
            <person name="Felfoldi T."/>
            <person name="Schumann P."/>
            <person name="Toth E."/>
        </authorList>
    </citation>
    <scope>NUCLEOTIDE SEQUENCE [LARGE SCALE GENOMIC DNA]</scope>
    <source>
        <strain evidence="2 3">DMA-k-7a</strain>
    </source>
</reference>
<organism evidence="2 3">
    <name type="scientific">Arundinibacter roseus</name>
    <dbReference type="NCBI Taxonomy" id="2070510"/>
    <lineage>
        <taxon>Bacteria</taxon>
        <taxon>Pseudomonadati</taxon>
        <taxon>Bacteroidota</taxon>
        <taxon>Cytophagia</taxon>
        <taxon>Cytophagales</taxon>
        <taxon>Spirosomataceae</taxon>
        <taxon>Arundinibacter</taxon>
    </lineage>
</organism>
<dbReference type="InterPro" id="IPR058792">
    <property type="entry name" value="Beta-barrel_RND_2"/>
</dbReference>
<name>A0A4R4KCZ3_9BACT</name>
<dbReference type="Pfam" id="PF25954">
    <property type="entry name" value="Beta-barrel_RND_2"/>
    <property type="match status" value="1"/>
</dbReference>
<dbReference type="GO" id="GO:0015562">
    <property type="term" value="F:efflux transmembrane transporter activity"/>
    <property type="evidence" value="ECO:0007669"/>
    <property type="project" value="TreeGrafter"/>
</dbReference>
<accession>A0A4R4KCZ3</accession>
<evidence type="ECO:0000313" key="2">
    <source>
        <dbReference type="EMBL" id="TDB64199.1"/>
    </source>
</evidence>
<feature type="domain" description="CusB-like beta-barrel" evidence="1">
    <location>
        <begin position="232"/>
        <end position="282"/>
    </location>
</feature>
<dbReference type="OrthoDB" id="869610at2"/>
<gene>
    <name evidence="2" type="ORF">EZE20_14795</name>
</gene>
<dbReference type="PROSITE" id="PS51257">
    <property type="entry name" value="PROKAR_LIPOPROTEIN"/>
    <property type="match status" value="1"/>
</dbReference>
<dbReference type="PANTHER" id="PTHR30469:SF33">
    <property type="entry name" value="SLR1207 PROTEIN"/>
    <property type="match status" value="1"/>
</dbReference>
<dbReference type="SUPFAM" id="SSF111369">
    <property type="entry name" value="HlyD-like secretion proteins"/>
    <property type="match status" value="1"/>
</dbReference>
<evidence type="ECO:0000259" key="1">
    <source>
        <dbReference type="Pfam" id="PF25954"/>
    </source>
</evidence>
<sequence>MKTNTLYLATLIFSVSCSSENEGTSPTYMELTEAVYASGNVYPRNEYKLFAQGDGVLIRQLVTEGETVAKGQLLFELESNVPDARSQAATNIYRQSEANLAASSPVLKELEVQLRNARTRQENDSVNFFRIKGLYEKNAASKADFERTELAYRSSRNDVAARQQALIRTKNQLYVELQNARSQYASSTDDAKNYRLRSYEEGKIYEIYKQPGELVRRAEAVALVGSPTKAYVQMAVDESDFTKMKLGQKVMIKVDAFDQKMYEAVVSKIYPKLNKLDQTFRVDADFTGDAPDGYYGLTVEANVLISQNPKALTIPKTYLYGADSVWVKEENGEKKKIKIQKGAENLDLVEVKGGLTDKSIIFKP</sequence>
<dbReference type="GO" id="GO:1990281">
    <property type="term" value="C:efflux pump complex"/>
    <property type="evidence" value="ECO:0007669"/>
    <property type="project" value="TreeGrafter"/>
</dbReference>
<dbReference type="Gene3D" id="2.40.30.170">
    <property type="match status" value="1"/>
</dbReference>
<dbReference type="AlphaFoldDB" id="A0A4R4KCZ3"/>
<dbReference type="Gene3D" id="2.40.50.100">
    <property type="match status" value="1"/>
</dbReference>
<keyword evidence="3" id="KW-1185">Reference proteome</keyword>
<dbReference type="Proteomes" id="UP000295706">
    <property type="component" value="Unassembled WGS sequence"/>
</dbReference>
<protein>
    <submittedName>
        <fullName evidence="2">HlyD family efflux transporter periplasmic adaptor subunit</fullName>
    </submittedName>
</protein>
<proteinExistence type="predicted"/>